<dbReference type="GO" id="GO:0005829">
    <property type="term" value="C:cytosol"/>
    <property type="evidence" value="ECO:0007669"/>
    <property type="project" value="TreeGrafter"/>
</dbReference>
<gene>
    <name evidence="3" type="ORF">FHS56_001811</name>
</gene>
<keyword evidence="4" id="KW-1185">Reference proteome</keyword>
<comment type="caution">
    <text evidence="3">The sequence shown here is derived from an EMBL/GenBank/DDBJ whole genome shotgun (WGS) entry which is preliminary data.</text>
</comment>
<reference evidence="3 4" key="1">
    <citation type="submission" date="2020-03" db="EMBL/GenBank/DDBJ databases">
        <title>Genomic Encyclopedia of Type Strains, Phase IV (KMG-IV): sequencing the most valuable type-strain genomes for metagenomic binning, comparative biology and taxonomic classification.</title>
        <authorList>
            <person name="Goeker M."/>
        </authorList>
    </citation>
    <scope>NUCLEOTIDE SEQUENCE [LARGE SCALE GENOMIC DNA]</scope>
    <source>
        <strain evidence="3 4">DSM 5718</strain>
    </source>
</reference>
<evidence type="ECO:0000259" key="2">
    <source>
        <dbReference type="Pfam" id="PF00117"/>
    </source>
</evidence>
<dbReference type="NCBIfam" id="TIGR00566">
    <property type="entry name" value="trpG_papA"/>
    <property type="match status" value="1"/>
</dbReference>
<dbReference type="EMBL" id="JAASRN010000002">
    <property type="protein sequence ID" value="NIK74298.1"/>
    <property type="molecule type" value="Genomic_DNA"/>
</dbReference>
<dbReference type="PROSITE" id="PS51273">
    <property type="entry name" value="GATASE_TYPE_1"/>
    <property type="match status" value="1"/>
</dbReference>
<dbReference type="GO" id="GO:0046654">
    <property type="term" value="P:tetrahydrofolate biosynthetic process"/>
    <property type="evidence" value="ECO:0007669"/>
    <property type="project" value="TreeGrafter"/>
</dbReference>
<keyword evidence="1" id="KW-0315">Glutamine amidotransferase</keyword>
<dbReference type="InterPro" id="IPR006221">
    <property type="entry name" value="TrpG/PapA_dom"/>
</dbReference>
<dbReference type="PANTHER" id="PTHR43418:SF4">
    <property type="entry name" value="MULTIFUNCTIONAL TRYPTOPHAN BIOSYNTHESIS PROTEIN"/>
    <property type="match status" value="1"/>
</dbReference>
<dbReference type="PANTHER" id="PTHR43418">
    <property type="entry name" value="MULTIFUNCTIONAL TRYPTOPHAN BIOSYNTHESIS PROTEIN-RELATED"/>
    <property type="match status" value="1"/>
</dbReference>
<dbReference type="InterPro" id="IPR029062">
    <property type="entry name" value="Class_I_gatase-like"/>
</dbReference>
<keyword evidence="3" id="KW-0456">Lyase</keyword>
<organism evidence="3 4">
    <name type="scientific">Thermonema lapsum</name>
    <dbReference type="NCBI Taxonomy" id="28195"/>
    <lineage>
        <taxon>Bacteria</taxon>
        <taxon>Pseudomonadati</taxon>
        <taxon>Bacteroidota</taxon>
        <taxon>Cytophagia</taxon>
        <taxon>Cytophagales</taxon>
        <taxon>Thermonemataceae</taxon>
        <taxon>Thermonema</taxon>
    </lineage>
</organism>
<dbReference type="PRINTS" id="PR00096">
    <property type="entry name" value="GATASE"/>
</dbReference>
<feature type="domain" description="Glutamine amidotransferase" evidence="2">
    <location>
        <begin position="3"/>
        <end position="185"/>
    </location>
</feature>
<dbReference type="EC" id="4.1.3.27" evidence="3"/>
<dbReference type="InterPro" id="IPR017926">
    <property type="entry name" value="GATASE"/>
</dbReference>
<dbReference type="InterPro" id="IPR050472">
    <property type="entry name" value="Anth_synth/Amidotransfase"/>
</dbReference>
<dbReference type="Proteomes" id="UP000537126">
    <property type="component" value="Unassembled WGS sequence"/>
</dbReference>
<dbReference type="Pfam" id="PF00117">
    <property type="entry name" value="GATase"/>
    <property type="match status" value="1"/>
</dbReference>
<dbReference type="PRINTS" id="PR00097">
    <property type="entry name" value="ANTSNTHASEII"/>
</dbReference>
<evidence type="ECO:0000256" key="1">
    <source>
        <dbReference type="ARBA" id="ARBA00022962"/>
    </source>
</evidence>
<dbReference type="GO" id="GO:0046820">
    <property type="term" value="F:4-amino-4-deoxychorismate synthase activity"/>
    <property type="evidence" value="ECO:0007669"/>
    <property type="project" value="TreeGrafter"/>
</dbReference>
<accession>A0A846MRL2</accession>
<dbReference type="PRINTS" id="PR00099">
    <property type="entry name" value="CPSGATASE"/>
</dbReference>
<dbReference type="GO" id="GO:0000162">
    <property type="term" value="P:L-tryptophan biosynthetic process"/>
    <property type="evidence" value="ECO:0007669"/>
    <property type="project" value="TreeGrafter"/>
</dbReference>
<dbReference type="CDD" id="cd01743">
    <property type="entry name" value="GATase1_Anthranilate_Synthase"/>
    <property type="match status" value="1"/>
</dbReference>
<dbReference type="Gene3D" id="3.40.50.880">
    <property type="match status" value="1"/>
</dbReference>
<dbReference type="SUPFAM" id="SSF52317">
    <property type="entry name" value="Class I glutamine amidotransferase-like"/>
    <property type="match status" value="1"/>
</dbReference>
<dbReference type="AlphaFoldDB" id="A0A846MRL2"/>
<sequence>MILIIDNYDSFTYNLVDYFARLGVNCHVVRNDVPPYEYLSRPFQGVVLSPGPGVPSRAGYLMEVIAQLYQHYPLLGICLGHQALAEFFGGTLTHAHCPMHGKTSLISHQASDLFENLPQPLSVVRYHSWVVQTLPPILLPTAYTADQYRELMAFRHQSLPVFGVQFHPEAALTQEGLKLLNNWLKHTGITKAY</sequence>
<dbReference type="FunFam" id="3.40.50.880:FF:000003">
    <property type="entry name" value="Anthranilate synthase component II"/>
    <property type="match status" value="1"/>
</dbReference>
<evidence type="ECO:0000313" key="4">
    <source>
        <dbReference type="Proteomes" id="UP000537126"/>
    </source>
</evidence>
<proteinExistence type="predicted"/>
<name>A0A846MRL2_9BACT</name>
<dbReference type="GO" id="GO:0004049">
    <property type="term" value="F:anthranilate synthase activity"/>
    <property type="evidence" value="ECO:0007669"/>
    <property type="project" value="UniProtKB-EC"/>
</dbReference>
<evidence type="ECO:0000313" key="3">
    <source>
        <dbReference type="EMBL" id="NIK74298.1"/>
    </source>
</evidence>
<protein>
    <submittedName>
        <fullName evidence="3">Anthranilate synthase component 2</fullName>
        <ecNumber evidence="3">4.1.3.27</ecNumber>
    </submittedName>
</protein>
<dbReference type="RefSeq" id="WP_166919841.1">
    <property type="nucleotide sequence ID" value="NZ_JAASRN010000002.1"/>
</dbReference>